<protein>
    <submittedName>
        <fullName evidence="1">Uncharacterized protein</fullName>
    </submittedName>
</protein>
<organism evidence="1 2">
    <name type="scientific">Rothia aeria F0184</name>
    <dbReference type="NCBI Taxonomy" id="888019"/>
    <lineage>
        <taxon>Bacteria</taxon>
        <taxon>Bacillati</taxon>
        <taxon>Actinomycetota</taxon>
        <taxon>Actinomycetes</taxon>
        <taxon>Micrococcales</taxon>
        <taxon>Micrococcaceae</taxon>
        <taxon>Rothia</taxon>
    </lineage>
</organism>
<dbReference type="AlphaFoldDB" id="U7V7H6"/>
<reference evidence="1 2" key="1">
    <citation type="submission" date="2013-08" db="EMBL/GenBank/DDBJ databases">
        <authorList>
            <person name="Weinstock G."/>
            <person name="Sodergren E."/>
            <person name="Wylie T."/>
            <person name="Fulton L."/>
            <person name="Fulton R."/>
            <person name="Fronick C."/>
            <person name="O'Laughlin M."/>
            <person name="Godfrey J."/>
            <person name="Miner T."/>
            <person name="Herter B."/>
            <person name="Appelbaum E."/>
            <person name="Cordes M."/>
            <person name="Lek S."/>
            <person name="Wollam A."/>
            <person name="Pepin K.H."/>
            <person name="Palsikar V.B."/>
            <person name="Mitreva M."/>
            <person name="Wilson R.K."/>
        </authorList>
    </citation>
    <scope>NUCLEOTIDE SEQUENCE [LARGE SCALE GENOMIC DNA]</scope>
    <source>
        <strain evidence="1 2">F0184</strain>
    </source>
</reference>
<accession>U7V7H6</accession>
<dbReference type="Proteomes" id="UP000017174">
    <property type="component" value="Unassembled WGS sequence"/>
</dbReference>
<evidence type="ECO:0000313" key="1">
    <source>
        <dbReference type="EMBL" id="ERT67515.1"/>
    </source>
</evidence>
<sequence>MRGFPCVLLCPIFEGLCGFIFDFLEICSGFMVLQPIFLS</sequence>
<proteinExistence type="predicted"/>
<dbReference type="EMBL" id="AXZG01000010">
    <property type="protein sequence ID" value="ERT67515.1"/>
    <property type="molecule type" value="Genomic_DNA"/>
</dbReference>
<comment type="caution">
    <text evidence="1">The sequence shown here is derived from an EMBL/GenBank/DDBJ whole genome shotgun (WGS) entry which is preliminary data.</text>
</comment>
<evidence type="ECO:0000313" key="2">
    <source>
        <dbReference type="Proteomes" id="UP000017174"/>
    </source>
</evidence>
<dbReference type="HOGENOM" id="CLU_3316348_0_0_11"/>
<name>U7V7H6_9MICC</name>
<gene>
    <name evidence="1" type="ORF">HMPREF0742_00420</name>
</gene>